<keyword evidence="2" id="KW-1003">Cell membrane</keyword>
<proteinExistence type="predicted"/>
<sequence>MVYMTKGAMGLVALFAVLILGLCFWHNINWDEFHFLSIPFDMARGQVEKPLQTFHAHLFSWLTHLPFSEIGMVIAGRIVAFGCLMGTLYFIYRIASIFAPKPYAILGGLAYVTSGFVIGHGASFRADPFAAFLLMGALYLLFCHPLRARPLLVAGFAAALSVMITIKSLLFIPAFVGALIWRGTSRDAVLRIVLAGVAAVFMLLAMFLWHKSQLNIPSNISGAEATQKVLKNASGRTIFGAGFLPAKPYLKVWLIYSIVPLLAALAALRAGTGAGREKWVLLTLCLPLGSVLFYGNAYPYFMPFITPPMMVAAAVGLRRLDGRRFALGGVTGLMALGGITQAVLTSQETQSAQRQTIAAVHQLFTEPVPYIDRNGMITSFPKVGVFMSSWGMENYRKAGQPIFQKALEQETPLFLIDNTRYLQAALEGDARIANCCGFFPKDAQTLRQNFLPFWGDIYVLGKRLQMAKGLHEVTIYHAGPYILDSQTPVFIDGQRIEQGMQVALSAGIHRVETSHPHQMRLRWAGVVPDALPPPPETEIYHLFWGIR</sequence>
<dbReference type="InterPro" id="IPR050297">
    <property type="entry name" value="LipidA_mod_glycosyltrf_83"/>
</dbReference>
<evidence type="ECO:0000256" key="3">
    <source>
        <dbReference type="ARBA" id="ARBA00022676"/>
    </source>
</evidence>
<comment type="subcellular location">
    <subcellularLocation>
        <location evidence="1">Cell membrane</location>
        <topology evidence="1">Multi-pass membrane protein</topology>
    </subcellularLocation>
</comment>
<reference evidence="10" key="1">
    <citation type="journal article" date="2019" name="Int. J. Syst. Evol. Microbiol.">
        <title>The Global Catalogue of Microorganisms (GCM) 10K type strain sequencing project: providing services to taxonomists for standard genome sequencing and annotation.</title>
        <authorList>
            <consortium name="The Broad Institute Genomics Platform"/>
            <consortium name="The Broad Institute Genome Sequencing Center for Infectious Disease"/>
            <person name="Wu L."/>
            <person name="Ma J."/>
        </authorList>
    </citation>
    <scope>NUCLEOTIDE SEQUENCE [LARGE SCALE GENOMIC DNA]</scope>
    <source>
        <strain evidence="10">NBRC 110140</strain>
    </source>
</reference>
<evidence type="ECO:0000256" key="4">
    <source>
        <dbReference type="ARBA" id="ARBA00022679"/>
    </source>
</evidence>
<keyword evidence="10" id="KW-1185">Reference proteome</keyword>
<keyword evidence="4" id="KW-0808">Transferase</keyword>
<keyword evidence="3" id="KW-0328">Glycosyltransferase</keyword>
<organism evidence="9 10">
    <name type="scientific">Amylibacter marinus</name>
    <dbReference type="NCBI Taxonomy" id="1475483"/>
    <lineage>
        <taxon>Bacteria</taxon>
        <taxon>Pseudomonadati</taxon>
        <taxon>Pseudomonadota</taxon>
        <taxon>Alphaproteobacteria</taxon>
        <taxon>Rhodobacterales</taxon>
        <taxon>Paracoccaceae</taxon>
        <taxon>Amylibacter</taxon>
    </lineage>
</organism>
<feature type="transmembrane region" description="Helical" evidence="8">
    <location>
        <begin position="70"/>
        <end position="91"/>
    </location>
</feature>
<protein>
    <recommendedName>
        <fullName evidence="11">Glycosyltransferase RgtA/B/C/D-like domain-containing protein</fullName>
    </recommendedName>
</protein>
<dbReference type="PANTHER" id="PTHR33908:SF11">
    <property type="entry name" value="MEMBRANE PROTEIN"/>
    <property type="match status" value="1"/>
</dbReference>
<feature type="transmembrane region" description="Helical" evidence="8">
    <location>
        <begin position="188"/>
        <end position="209"/>
    </location>
</feature>
<evidence type="ECO:0000256" key="5">
    <source>
        <dbReference type="ARBA" id="ARBA00022692"/>
    </source>
</evidence>
<evidence type="ECO:0000256" key="1">
    <source>
        <dbReference type="ARBA" id="ARBA00004651"/>
    </source>
</evidence>
<dbReference type="Proteomes" id="UP001156694">
    <property type="component" value="Unassembled WGS sequence"/>
</dbReference>
<evidence type="ECO:0000256" key="6">
    <source>
        <dbReference type="ARBA" id="ARBA00022989"/>
    </source>
</evidence>
<feature type="transmembrane region" description="Helical" evidence="8">
    <location>
        <begin position="279"/>
        <end position="295"/>
    </location>
</feature>
<feature type="transmembrane region" description="Helical" evidence="8">
    <location>
        <begin position="103"/>
        <end position="122"/>
    </location>
</feature>
<dbReference type="PANTHER" id="PTHR33908">
    <property type="entry name" value="MANNOSYLTRANSFERASE YKCB-RELATED"/>
    <property type="match status" value="1"/>
</dbReference>
<evidence type="ECO:0000313" key="10">
    <source>
        <dbReference type="Proteomes" id="UP001156694"/>
    </source>
</evidence>
<evidence type="ECO:0000256" key="8">
    <source>
        <dbReference type="SAM" id="Phobius"/>
    </source>
</evidence>
<dbReference type="EMBL" id="BSNN01000002">
    <property type="protein sequence ID" value="GLQ34985.1"/>
    <property type="molecule type" value="Genomic_DNA"/>
</dbReference>
<evidence type="ECO:0000256" key="2">
    <source>
        <dbReference type="ARBA" id="ARBA00022475"/>
    </source>
</evidence>
<feature type="transmembrane region" description="Helical" evidence="8">
    <location>
        <begin position="151"/>
        <end position="176"/>
    </location>
</feature>
<feature type="transmembrane region" description="Helical" evidence="8">
    <location>
        <begin position="7"/>
        <end position="28"/>
    </location>
</feature>
<feature type="transmembrane region" description="Helical" evidence="8">
    <location>
        <begin position="252"/>
        <end position="272"/>
    </location>
</feature>
<gene>
    <name evidence="9" type="ORF">GCM10007939_12680</name>
</gene>
<name>A0ABQ5VU68_9RHOB</name>
<evidence type="ECO:0008006" key="11">
    <source>
        <dbReference type="Google" id="ProtNLM"/>
    </source>
</evidence>
<keyword evidence="6 8" id="KW-1133">Transmembrane helix</keyword>
<evidence type="ECO:0000256" key="7">
    <source>
        <dbReference type="ARBA" id="ARBA00023136"/>
    </source>
</evidence>
<evidence type="ECO:0000313" key="9">
    <source>
        <dbReference type="EMBL" id="GLQ34985.1"/>
    </source>
</evidence>
<comment type="caution">
    <text evidence="9">The sequence shown here is derived from an EMBL/GenBank/DDBJ whole genome shotgun (WGS) entry which is preliminary data.</text>
</comment>
<keyword evidence="7 8" id="KW-0472">Membrane</keyword>
<keyword evidence="5 8" id="KW-0812">Transmembrane</keyword>
<accession>A0ABQ5VU68</accession>